<comment type="caution">
    <text evidence="3">The sequence shown here is derived from an EMBL/GenBank/DDBJ whole genome shotgun (WGS) entry which is preliminary data.</text>
</comment>
<organism evidence="3 4">
    <name type="scientific">Cymbomonas tetramitiformis</name>
    <dbReference type="NCBI Taxonomy" id="36881"/>
    <lineage>
        <taxon>Eukaryota</taxon>
        <taxon>Viridiplantae</taxon>
        <taxon>Chlorophyta</taxon>
        <taxon>Pyramimonadophyceae</taxon>
        <taxon>Pyramimonadales</taxon>
        <taxon>Pyramimonadaceae</taxon>
        <taxon>Cymbomonas</taxon>
    </lineage>
</organism>
<feature type="transmembrane region" description="Helical" evidence="2">
    <location>
        <begin position="450"/>
        <end position="470"/>
    </location>
</feature>
<feature type="transmembrane region" description="Helical" evidence="2">
    <location>
        <begin position="656"/>
        <end position="673"/>
    </location>
</feature>
<reference evidence="3 4" key="1">
    <citation type="journal article" date="2015" name="Genome Biol. Evol.">
        <title>Comparative Genomics of a Bacterivorous Green Alga Reveals Evolutionary Causalities and Consequences of Phago-Mixotrophic Mode of Nutrition.</title>
        <authorList>
            <person name="Burns J.A."/>
            <person name="Paasch A."/>
            <person name="Narechania A."/>
            <person name="Kim E."/>
        </authorList>
    </citation>
    <scope>NUCLEOTIDE SEQUENCE [LARGE SCALE GENOMIC DNA]</scope>
    <source>
        <strain evidence="3 4">PLY_AMNH</strain>
    </source>
</reference>
<accession>A0AAE0GQG1</accession>
<feature type="region of interest" description="Disordered" evidence="1">
    <location>
        <begin position="74"/>
        <end position="96"/>
    </location>
</feature>
<dbReference type="EMBL" id="LGRX02003445">
    <property type="protein sequence ID" value="KAK3282221.1"/>
    <property type="molecule type" value="Genomic_DNA"/>
</dbReference>
<gene>
    <name evidence="3" type="ORF">CYMTET_10031</name>
</gene>
<dbReference type="AlphaFoldDB" id="A0AAE0GQG1"/>
<keyword evidence="2" id="KW-1133">Transmembrane helix</keyword>
<keyword evidence="2" id="KW-0812">Transmembrane</keyword>
<feature type="transmembrane region" description="Helical" evidence="2">
    <location>
        <begin position="422"/>
        <end position="438"/>
    </location>
</feature>
<name>A0AAE0GQG1_9CHLO</name>
<evidence type="ECO:0000256" key="2">
    <source>
        <dbReference type="SAM" id="Phobius"/>
    </source>
</evidence>
<keyword evidence="4" id="KW-1185">Reference proteome</keyword>
<evidence type="ECO:0000313" key="3">
    <source>
        <dbReference type="EMBL" id="KAK3282221.1"/>
    </source>
</evidence>
<sequence length="674" mass="75619">METDIAKACMVTSPRTPGFLEGDDSEKVRSLSYLDAQSQQFIVSHSVEPLCSSSLVGLEIFGLEDAQSEKLSMCSTSDSISKPVSTPSRTPDSSLKHSSGLFEFHAEQELSDWVASDRDSIDTFPEIEASNFVESDTECDSTGIGRRVEKDYWESCSHTTRRERERSAAVSDPGLVPLACAQDPVSESKAMTIVQRLKYLFSPGAALSVNNIKVYDEEFSKVTKYSLIVCLTMIAVFFTPDLWLKIIPDADPFPSCEDSGEKLSGIFAYVDSHTYYYDAQLQIEESREWERTVNGTILEQAHYPEWPDGCTTEEAQAAINEAKYQTCTAKKCGDYSDNSWSQTAISWVNNGKNSECYETTVSCPAATVAYQDEALLDHMNLVNQDPILSDLKTDYNADTLSDGAMDIVKAVLTQVDLASDCYILYTIVVLFVGFPIVLHKQHWQVRAMGIGGQMSQATFVVAFLLVKYTYETVMKYIINSDVLVKFWWNFYNDPCYVDPEFHGERYAYIMSACNDIWAWQSEYVSSANNAQDTYTVSSIYAVCFPEYQNQYDADTETLTTVISNYNTTDFVGECNISNLLDATNTAPATEDKTLWEFFMVSGFIAALFMKSMMANICYNFVGIIDPLALCSGKVEIVNDEDDDPEQIKTYKRSTHIVPFVVWTCITLFLIILSF</sequence>
<proteinExistence type="predicted"/>
<keyword evidence="2" id="KW-0472">Membrane</keyword>
<protein>
    <submittedName>
        <fullName evidence="3">Uncharacterized protein</fullName>
    </submittedName>
</protein>
<dbReference type="Proteomes" id="UP001190700">
    <property type="component" value="Unassembled WGS sequence"/>
</dbReference>
<evidence type="ECO:0000256" key="1">
    <source>
        <dbReference type="SAM" id="MobiDB-lite"/>
    </source>
</evidence>
<evidence type="ECO:0000313" key="4">
    <source>
        <dbReference type="Proteomes" id="UP001190700"/>
    </source>
</evidence>